<dbReference type="RefSeq" id="XP_053580228.1">
    <property type="nucleotide sequence ID" value="XM_053736662.1"/>
</dbReference>
<protein>
    <recommendedName>
        <fullName evidence="3">Cadherin domain-containing protein</fullName>
    </recommendedName>
</protein>
<dbReference type="GeneID" id="78778028"/>
<dbReference type="SUPFAM" id="SSF49313">
    <property type="entry name" value="Cadherin-like"/>
    <property type="match status" value="1"/>
</dbReference>
<dbReference type="Proteomes" id="UP000483820">
    <property type="component" value="Chromosome X"/>
</dbReference>
<evidence type="ECO:0008006" key="3">
    <source>
        <dbReference type="Google" id="ProtNLM"/>
    </source>
</evidence>
<comment type="caution">
    <text evidence="1">The sequence shown here is derived from an EMBL/GenBank/DDBJ whole genome shotgun (WGS) entry which is preliminary data.</text>
</comment>
<accession>A0A6A5G3X8</accession>
<proteinExistence type="predicted"/>
<organism evidence="1 2">
    <name type="scientific">Caenorhabditis remanei</name>
    <name type="common">Caenorhabditis vulgaris</name>
    <dbReference type="NCBI Taxonomy" id="31234"/>
    <lineage>
        <taxon>Eukaryota</taxon>
        <taxon>Metazoa</taxon>
        <taxon>Ecdysozoa</taxon>
        <taxon>Nematoda</taxon>
        <taxon>Chromadorea</taxon>
        <taxon>Rhabditida</taxon>
        <taxon>Rhabditina</taxon>
        <taxon>Rhabditomorpha</taxon>
        <taxon>Rhabditoidea</taxon>
        <taxon>Rhabditidae</taxon>
        <taxon>Peloderinae</taxon>
        <taxon>Caenorhabditis</taxon>
    </lineage>
</organism>
<dbReference type="KEGG" id="crq:GCK72_026105"/>
<dbReference type="EMBL" id="WUAV01000006">
    <property type="protein sequence ID" value="KAF1749637.1"/>
    <property type="molecule type" value="Genomic_DNA"/>
</dbReference>
<dbReference type="GO" id="GO:0005509">
    <property type="term" value="F:calcium ion binding"/>
    <property type="evidence" value="ECO:0007669"/>
    <property type="project" value="InterPro"/>
</dbReference>
<dbReference type="GO" id="GO:0016020">
    <property type="term" value="C:membrane"/>
    <property type="evidence" value="ECO:0007669"/>
    <property type="project" value="InterPro"/>
</dbReference>
<gene>
    <name evidence="1" type="ORF">GCK72_026105</name>
</gene>
<dbReference type="AlphaFoldDB" id="A0A6A5G3X8"/>
<evidence type="ECO:0000313" key="1">
    <source>
        <dbReference type="EMBL" id="KAF1749637.1"/>
    </source>
</evidence>
<sequence>MAIGSLIAEHLDEGENGVVTESLHSGNTSLIAVHSTIGESIRCSVVASDGQKSRKVPVEILLKDINNNSPQILNQNLDVYIPDDVTPSEVIHVIH</sequence>
<evidence type="ECO:0000313" key="2">
    <source>
        <dbReference type="Proteomes" id="UP000483820"/>
    </source>
</evidence>
<name>A0A6A5G3X8_CAERE</name>
<reference evidence="1 2" key="1">
    <citation type="submission" date="2019-12" db="EMBL/GenBank/DDBJ databases">
        <title>Chromosome-level assembly of the Caenorhabditis remanei genome.</title>
        <authorList>
            <person name="Teterina A.A."/>
            <person name="Willis J.H."/>
            <person name="Phillips P.C."/>
        </authorList>
    </citation>
    <scope>NUCLEOTIDE SEQUENCE [LARGE SCALE GENOMIC DNA]</scope>
    <source>
        <strain evidence="1 2">PX506</strain>
        <tissue evidence="1">Whole organism</tissue>
    </source>
</reference>
<dbReference type="CTD" id="78778028"/>
<dbReference type="InterPro" id="IPR015919">
    <property type="entry name" value="Cadherin-like_sf"/>
</dbReference>